<evidence type="ECO:0000256" key="1">
    <source>
        <dbReference type="ARBA" id="ARBA00010605"/>
    </source>
</evidence>
<reference evidence="10 11" key="1">
    <citation type="submission" date="2016-03" db="EMBL/GenBank/DDBJ databases">
        <authorList>
            <person name="Ploux O."/>
        </authorList>
    </citation>
    <scope>NUCLEOTIDE SEQUENCE [LARGE SCALE GENOMIC DNA]</scope>
    <source>
        <strain evidence="10 11">BER2</strain>
    </source>
</reference>
<comment type="function">
    <text evidence="7">Binds to the 23S rRNA.</text>
</comment>
<dbReference type="InterPro" id="IPR036791">
    <property type="entry name" value="Ribosomal_bL9_C_sf"/>
</dbReference>
<dbReference type="Pfam" id="PF01281">
    <property type="entry name" value="Ribosomal_L9_N"/>
    <property type="match status" value="1"/>
</dbReference>
<evidence type="ECO:0000256" key="6">
    <source>
        <dbReference type="ARBA" id="ARBA00035292"/>
    </source>
</evidence>
<comment type="similarity">
    <text evidence="1 7">Belongs to the bacterial ribosomal protein bL9 family.</text>
</comment>
<evidence type="ECO:0000256" key="5">
    <source>
        <dbReference type="ARBA" id="ARBA00023274"/>
    </source>
</evidence>
<dbReference type="Gene3D" id="3.10.430.100">
    <property type="entry name" value="Ribosomal protein L9, C-terminal domain"/>
    <property type="match status" value="1"/>
</dbReference>
<evidence type="ECO:0000256" key="2">
    <source>
        <dbReference type="ARBA" id="ARBA00022730"/>
    </source>
</evidence>
<evidence type="ECO:0000259" key="9">
    <source>
        <dbReference type="PROSITE" id="PS00651"/>
    </source>
</evidence>
<feature type="domain" description="Ribosomal protein L9" evidence="9">
    <location>
        <begin position="13"/>
        <end position="40"/>
    </location>
</feature>
<proteinExistence type="inferred from homology"/>
<dbReference type="Proteomes" id="UP000075391">
    <property type="component" value="Unassembled WGS sequence"/>
</dbReference>
<dbReference type="GO" id="GO:0005840">
    <property type="term" value="C:ribosome"/>
    <property type="evidence" value="ECO:0007669"/>
    <property type="project" value="UniProtKB-KW"/>
</dbReference>
<keyword evidence="4 7" id="KW-0689">Ribosomal protein</keyword>
<keyword evidence="3 7" id="KW-0694">RNA-binding</keyword>
<keyword evidence="2 7" id="KW-0699">rRNA-binding</keyword>
<dbReference type="NCBIfam" id="TIGR00158">
    <property type="entry name" value="L9"/>
    <property type="match status" value="1"/>
</dbReference>
<dbReference type="InterPro" id="IPR036935">
    <property type="entry name" value="Ribosomal_bL9_N_sf"/>
</dbReference>
<dbReference type="OrthoDB" id="5294080at2"/>
<evidence type="ECO:0000313" key="10">
    <source>
        <dbReference type="EMBL" id="KYG60799.1"/>
    </source>
</evidence>
<evidence type="ECO:0000256" key="4">
    <source>
        <dbReference type="ARBA" id="ARBA00022980"/>
    </source>
</evidence>
<dbReference type="PANTHER" id="PTHR21368">
    <property type="entry name" value="50S RIBOSOMAL PROTEIN L9"/>
    <property type="match status" value="1"/>
</dbReference>
<dbReference type="Pfam" id="PF03948">
    <property type="entry name" value="Ribosomal_L9_C"/>
    <property type="match status" value="1"/>
</dbReference>
<dbReference type="SUPFAM" id="SSF55658">
    <property type="entry name" value="L9 N-domain-like"/>
    <property type="match status" value="1"/>
</dbReference>
<accession>A0A150WD11</accession>
<protein>
    <recommendedName>
        <fullName evidence="6 7">Large ribosomal subunit protein bL9</fullName>
    </recommendedName>
</protein>
<dbReference type="InterPro" id="IPR009027">
    <property type="entry name" value="Ribosomal_bL9/RNase_H1_N"/>
</dbReference>
<dbReference type="AlphaFoldDB" id="A0A150WD11"/>
<keyword evidence="8" id="KW-0175">Coiled coil</keyword>
<dbReference type="InterPro" id="IPR020070">
    <property type="entry name" value="Ribosomal_bL9_N"/>
</dbReference>
<organism evidence="10 11">
    <name type="scientific">Bdellovibrio bacteriovorus</name>
    <dbReference type="NCBI Taxonomy" id="959"/>
    <lineage>
        <taxon>Bacteria</taxon>
        <taxon>Pseudomonadati</taxon>
        <taxon>Bdellovibrionota</taxon>
        <taxon>Bdellovibrionia</taxon>
        <taxon>Bdellovibrionales</taxon>
        <taxon>Pseudobdellovibrionaceae</taxon>
        <taxon>Bdellovibrio</taxon>
    </lineage>
</organism>
<comment type="caution">
    <text evidence="10">The sequence shown here is derived from an EMBL/GenBank/DDBJ whole genome shotgun (WGS) entry which is preliminary data.</text>
</comment>
<evidence type="ECO:0000256" key="8">
    <source>
        <dbReference type="SAM" id="Coils"/>
    </source>
</evidence>
<dbReference type="PROSITE" id="PS00651">
    <property type="entry name" value="RIBOSOMAL_L9"/>
    <property type="match status" value="1"/>
</dbReference>
<dbReference type="GO" id="GO:1990904">
    <property type="term" value="C:ribonucleoprotein complex"/>
    <property type="evidence" value="ECO:0007669"/>
    <property type="project" value="UniProtKB-KW"/>
</dbReference>
<dbReference type="GO" id="GO:0003735">
    <property type="term" value="F:structural constituent of ribosome"/>
    <property type="evidence" value="ECO:0007669"/>
    <property type="project" value="InterPro"/>
</dbReference>
<name>A0A150WD11_BDEBC</name>
<dbReference type="InterPro" id="IPR020594">
    <property type="entry name" value="Ribosomal_bL9_bac/chp"/>
</dbReference>
<dbReference type="EMBL" id="LUKF01000019">
    <property type="protein sequence ID" value="KYG60799.1"/>
    <property type="molecule type" value="Genomic_DNA"/>
</dbReference>
<feature type="coiled-coil region" evidence="8">
    <location>
        <begin position="37"/>
        <end position="71"/>
    </location>
</feature>
<dbReference type="InterPro" id="IPR000244">
    <property type="entry name" value="Ribosomal_bL9"/>
</dbReference>
<evidence type="ECO:0000256" key="7">
    <source>
        <dbReference type="HAMAP-Rule" id="MF_00503"/>
    </source>
</evidence>
<keyword evidence="5 7" id="KW-0687">Ribonucleoprotein</keyword>
<dbReference type="GO" id="GO:0019843">
    <property type="term" value="F:rRNA binding"/>
    <property type="evidence" value="ECO:0007669"/>
    <property type="project" value="UniProtKB-UniRule"/>
</dbReference>
<dbReference type="HAMAP" id="MF_00503">
    <property type="entry name" value="Ribosomal_bL9"/>
    <property type="match status" value="1"/>
</dbReference>
<dbReference type="Gene3D" id="3.40.5.10">
    <property type="entry name" value="Ribosomal protein L9, N-terminal domain"/>
    <property type="match status" value="1"/>
</dbReference>
<dbReference type="SUPFAM" id="SSF55653">
    <property type="entry name" value="Ribosomal protein L9 C-domain"/>
    <property type="match status" value="1"/>
</dbReference>
<evidence type="ECO:0000313" key="11">
    <source>
        <dbReference type="Proteomes" id="UP000075391"/>
    </source>
</evidence>
<gene>
    <name evidence="7" type="primary">rplI</name>
    <name evidence="10" type="ORF">AZI85_12485</name>
</gene>
<dbReference type="RefSeq" id="WP_063245043.1">
    <property type="nucleotide sequence ID" value="NZ_CP168967.1"/>
</dbReference>
<dbReference type="GO" id="GO:0006412">
    <property type="term" value="P:translation"/>
    <property type="evidence" value="ECO:0007669"/>
    <property type="project" value="UniProtKB-UniRule"/>
</dbReference>
<evidence type="ECO:0000256" key="3">
    <source>
        <dbReference type="ARBA" id="ARBA00022884"/>
    </source>
</evidence>
<dbReference type="InterPro" id="IPR020069">
    <property type="entry name" value="Ribosomal_bL9_C"/>
</dbReference>
<sequence length="147" mass="16560">MKVILQKDVKDVGRVGELVNVSEGFARNFLFPRKLAAEATEKRVKEYEHLKRVAEAKKKKALAERQELLNKINGTTVTFKLAAGETDKLFGTVTTTDISKELQKMGHSVDRRDILLEEPIKVLGQHKAVVRYAEGMEAKIQISVERA</sequence>